<keyword evidence="4" id="KW-1185">Reference proteome</keyword>
<dbReference type="RefSeq" id="WP_147029177.1">
    <property type="nucleotide sequence ID" value="NZ_BJZU01000182.1"/>
</dbReference>
<reference evidence="2" key="1">
    <citation type="journal article" date="2014" name="Int. J. Syst. Evol. Microbiol.">
        <title>Complete genome of a new Firmicutes species belonging to the dominant human colonic microbiota ('Ruminococcus bicirculans') reveals two chromosomes and a selective capacity to utilize plant glucans.</title>
        <authorList>
            <consortium name="NISC Comparative Sequencing Program"/>
            <person name="Wegmann U."/>
            <person name="Louis P."/>
            <person name="Goesmann A."/>
            <person name="Henrissat B."/>
            <person name="Duncan S.H."/>
            <person name="Flint H.J."/>
        </authorList>
    </citation>
    <scope>NUCLEOTIDE SEQUENCE</scope>
    <source>
        <strain evidence="2">NBRC 107715</strain>
    </source>
</reference>
<protein>
    <submittedName>
        <fullName evidence="1">Uncharacterized protein</fullName>
    </submittedName>
</protein>
<reference evidence="1 3" key="3">
    <citation type="submission" date="2019-07" db="EMBL/GenBank/DDBJ databases">
        <title>Whole genome shotgun sequence of Methylobacterium oxalidis NBRC 107715.</title>
        <authorList>
            <person name="Hosoyama A."/>
            <person name="Uohara A."/>
            <person name="Ohji S."/>
            <person name="Ichikawa N."/>
        </authorList>
    </citation>
    <scope>NUCLEOTIDE SEQUENCE [LARGE SCALE GENOMIC DNA]</scope>
    <source>
        <strain evidence="1 3">NBRC 107715</strain>
    </source>
</reference>
<dbReference type="AlphaFoldDB" id="A0A512JCY4"/>
<sequence>MRKCTASGCDAKATGPLGIYCTKHAKNKARHGEADQPGITKGDLKPYLAIILDKRKRQEGKSGWSNMEGKWQELVGRANGIVAQSREGKPMSRYKRMAAYEIKRLGDHVAVQRVIDCVLAMYLMYELEQRRFRSDNAFWFQLVRRVRRLTKLNAGVWTYAERKRTSVTYTDLPPKATMAMAVWLKEALGSAGTYIARLEREDREREDEERRTYFESLKELV</sequence>
<accession>A0A512JCY4</accession>
<proteinExistence type="predicted"/>
<reference evidence="4" key="2">
    <citation type="journal article" date="2019" name="Int. J. Syst. Evol. Microbiol.">
        <title>The Global Catalogue of Microorganisms (GCM) 10K type strain sequencing project: providing services to taxonomists for standard genome sequencing and annotation.</title>
        <authorList>
            <consortium name="The Broad Institute Genomics Platform"/>
            <consortium name="The Broad Institute Genome Sequencing Center for Infectious Disease"/>
            <person name="Wu L."/>
            <person name="Ma J."/>
        </authorList>
    </citation>
    <scope>NUCLEOTIDE SEQUENCE [LARGE SCALE GENOMIC DNA]</scope>
    <source>
        <strain evidence="4">NBRC 107715</strain>
    </source>
</reference>
<evidence type="ECO:0000313" key="3">
    <source>
        <dbReference type="Proteomes" id="UP000321960"/>
    </source>
</evidence>
<dbReference type="OrthoDB" id="5450497at2"/>
<dbReference type="EMBL" id="BSPK01000087">
    <property type="protein sequence ID" value="GLS66009.1"/>
    <property type="molecule type" value="Genomic_DNA"/>
</dbReference>
<evidence type="ECO:0000313" key="4">
    <source>
        <dbReference type="Proteomes" id="UP001156856"/>
    </source>
</evidence>
<reference evidence="2" key="4">
    <citation type="submission" date="2023-01" db="EMBL/GenBank/DDBJ databases">
        <title>Draft genome sequence of Methylobacterium oxalidis strain NBRC 107715.</title>
        <authorList>
            <person name="Sun Q."/>
            <person name="Mori K."/>
        </authorList>
    </citation>
    <scope>NUCLEOTIDE SEQUENCE</scope>
    <source>
        <strain evidence="2">NBRC 107715</strain>
    </source>
</reference>
<evidence type="ECO:0000313" key="2">
    <source>
        <dbReference type="EMBL" id="GLS66009.1"/>
    </source>
</evidence>
<gene>
    <name evidence="2" type="ORF">GCM10007888_43910</name>
    <name evidence="1" type="ORF">MOX02_58050</name>
</gene>
<name>A0A512JCY4_9HYPH</name>
<evidence type="ECO:0000313" key="1">
    <source>
        <dbReference type="EMBL" id="GEP07767.1"/>
    </source>
</evidence>
<dbReference type="Proteomes" id="UP000321960">
    <property type="component" value="Unassembled WGS sequence"/>
</dbReference>
<dbReference type="Proteomes" id="UP001156856">
    <property type="component" value="Unassembled WGS sequence"/>
</dbReference>
<organism evidence="1 3">
    <name type="scientific">Methylobacterium oxalidis</name>
    <dbReference type="NCBI Taxonomy" id="944322"/>
    <lineage>
        <taxon>Bacteria</taxon>
        <taxon>Pseudomonadati</taxon>
        <taxon>Pseudomonadota</taxon>
        <taxon>Alphaproteobacteria</taxon>
        <taxon>Hyphomicrobiales</taxon>
        <taxon>Methylobacteriaceae</taxon>
        <taxon>Methylobacterium</taxon>
    </lineage>
</organism>
<comment type="caution">
    <text evidence="1">The sequence shown here is derived from an EMBL/GenBank/DDBJ whole genome shotgun (WGS) entry which is preliminary data.</text>
</comment>
<dbReference type="EMBL" id="BJZU01000182">
    <property type="protein sequence ID" value="GEP07767.1"/>
    <property type="molecule type" value="Genomic_DNA"/>
</dbReference>